<feature type="region of interest" description="Disordered" evidence="1">
    <location>
        <begin position="1"/>
        <end position="56"/>
    </location>
</feature>
<proteinExistence type="predicted"/>
<feature type="compositionally biased region" description="Basic and acidic residues" evidence="1">
    <location>
        <begin position="16"/>
        <end position="26"/>
    </location>
</feature>
<accession>A0A6A5K604</accession>
<feature type="compositionally biased region" description="Polar residues" evidence="1">
    <location>
        <begin position="1"/>
        <end position="14"/>
    </location>
</feature>
<reference evidence="2" key="1">
    <citation type="submission" date="2020-01" db="EMBL/GenBank/DDBJ databases">
        <authorList>
            <consortium name="DOE Joint Genome Institute"/>
            <person name="Haridas S."/>
            <person name="Albert R."/>
            <person name="Binder M."/>
            <person name="Bloem J."/>
            <person name="Labutti K."/>
            <person name="Salamov A."/>
            <person name="Andreopoulos B."/>
            <person name="Baker S.E."/>
            <person name="Barry K."/>
            <person name="Bills G."/>
            <person name="Bluhm B.H."/>
            <person name="Cannon C."/>
            <person name="Castanera R."/>
            <person name="Culley D.E."/>
            <person name="Daum C."/>
            <person name="Ezra D."/>
            <person name="Gonzalez J.B."/>
            <person name="Henrissat B."/>
            <person name="Kuo A."/>
            <person name="Liang C."/>
            <person name="Lipzen A."/>
            <person name="Lutzoni F."/>
            <person name="Magnuson J."/>
            <person name="Mondo S."/>
            <person name="Nolan M."/>
            <person name="Ohm R."/>
            <person name="Pangilinan J."/>
            <person name="Park H.-J."/>
            <person name="Ramirez L."/>
            <person name="Alfaro M."/>
            <person name="Sun H."/>
            <person name="Tritt A."/>
            <person name="Yoshinaga Y."/>
            <person name="Zwiers L.-H."/>
            <person name="Turgeon B.G."/>
            <person name="Goodwin S.B."/>
            <person name="Spatafora J.W."/>
            <person name="Crous P.W."/>
            <person name="Grigoriev I.V."/>
        </authorList>
    </citation>
    <scope>NUCLEOTIDE SEQUENCE</scope>
    <source>
        <strain evidence="2">P77</strain>
    </source>
</reference>
<dbReference type="Proteomes" id="UP000800040">
    <property type="component" value="Unassembled WGS sequence"/>
</dbReference>
<protein>
    <submittedName>
        <fullName evidence="2">Uncharacterized protein</fullName>
    </submittedName>
</protein>
<evidence type="ECO:0000313" key="2">
    <source>
        <dbReference type="EMBL" id="KAF1831800.1"/>
    </source>
</evidence>
<sequence length="56" mass="6262">MVHQVYTTQSTPTVLDQHHPSPRREGQTASSASMHTTRIWHPASILRGPGDTQAIW</sequence>
<evidence type="ECO:0000256" key="1">
    <source>
        <dbReference type="SAM" id="MobiDB-lite"/>
    </source>
</evidence>
<keyword evidence="3" id="KW-1185">Reference proteome</keyword>
<organism evidence="2 3">
    <name type="scientific">Decorospora gaudefroyi</name>
    <dbReference type="NCBI Taxonomy" id="184978"/>
    <lineage>
        <taxon>Eukaryota</taxon>
        <taxon>Fungi</taxon>
        <taxon>Dikarya</taxon>
        <taxon>Ascomycota</taxon>
        <taxon>Pezizomycotina</taxon>
        <taxon>Dothideomycetes</taxon>
        <taxon>Pleosporomycetidae</taxon>
        <taxon>Pleosporales</taxon>
        <taxon>Pleosporineae</taxon>
        <taxon>Pleosporaceae</taxon>
        <taxon>Decorospora</taxon>
    </lineage>
</organism>
<dbReference type="AlphaFoldDB" id="A0A6A5K604"/>
<evidence type="ECO:0000313" key="3">
    <source>
        <dbReference type="Proteomes" id="UP000800040"/>
    </source>
</evidence>
<dbReference type="EMBL" id="ML975354">
    <property type="protein sequence ID" value="KAF1831800.1"/>
    <property type="molecule type" value="Genomic_DNA"/>
</dbReference>
<feature type="compositionally biased region" description="Polar residues" evidence="1">
    <location>
        <begin position="27"/>
        <end position="36"/>
    </location>
</feature>
<name>A0A6A5K604_9PLEO</name>
<gene>
    <name evidence="2" type="ORF">BDW02DRAFT_37905</name>
</gene>